<dbReference type="EMBL" id="CAJOBA010040127">
    <property type="protein sequence ID" value="CAF4089513.1"/>
    <property type="molecule type" value="Genomic_DNA"/>
</dbReference>
<evidence type="ECO:0000313" key="6">
    <source>
        <dbReference type="EMBL" id="CAF1284519.1"/>
    </source>
</evidence>
<evidence type="ECO:0000256" key="4">
    <source>
        <dbReference type="PROSITE-ProRule" id="PRU00302"/>
    </source>
</evidence>
<evidence type="ECO:0000256" key="3">
    <source>
        <dbReference type="ARBA" id="ARBA00023157"/>
    </source>
</evidence>
<evidence type="ECO:0000256" key="2">
    <source>
        <dbReference type="ARBA" id="ARBA00022737"/>
    </source>
</evidence>
<dbReference type="Pfam" id="PF13385">
    <property type="entry name" value="Laminin_G_3"/>
    <property type="match status" value="1"/>
</dbReference>
<comment type="caution">
    <text evidence="4">Lacks conserved residue(s) required for the propagation of feature annotation.</text>
</comment>
<protein>
    <recommendedName>
        <fullName evidence="5">Sushi domain-containing protein</fullName>
    </recommendedName>
</protein>
<feature type="disulfide bond" evidence="4">
    <location>
        <begin position="414"/>
        <end position="441"/>
    </location>
</feature>
<dbReference type="SUPFAM" id="SSF49899">
    <property type="entry name" value="Concanavalin A-like lectins/glucanases"/>
    <property type="match status" value="1"/>
</dbReference>
<feature type="domain" description="Sushi" evidence="5">
    <location>
        <begin position="74"/>
        <end position="134"/>
    </location>
</feature>
<evidence type="ECO:0000259" key="5">
    <source>
        <dbReference type="PROSITE" id="PS50923"/>
    </source>
</evidence>
<organism evidence="7 8">
    <name type="scientific">Didymodactylos carnosus</name>
    <dbReference type="NCBI Taxonomy" id="1234261"/>
    <lineage>
        <taxon>Eukaryota</taxon>
        <taxon>Metazoa</taxon>
        <taxon>Spiralia</taxon>
        <taxon>Gnathifera</taxon>
        <taxon>Rotifera</taxon>
        <taxon>Eurotatoria</taxon>
        <taxon>Bdelloidea</taxon>
        <taxon>Philodinida</taxon>
        <taxon>Philodinidae</taxon>
        <taxon>Didymodactylos</taxon>
    </lineage>
</organism>
<dbReference type="SMART" id="SM00032">
    <property type="entry name" value="CCP"/>
    <property type="match status" value="3"/>
</dbReference>
<dbReference type="Proteomes" id="UP000682733">
    <property type="component" value="Unassembled WGS sequence"/>
</dbReference>
<dbReference type="InterPro" id="IPR035976">
    <property type="entry name" value="Sushi/SCR/CCP_sf"/>
</dbReference>
<evidence type="ECO:0000256" key="1">
    <source>
        <dbReference type="ARBA" id="ARBA00022729"/>
    </source>
</evidence>
<dbReference type="Pfam" id="PF00084">
    <property type="entry name" value="Sushi"/>
    <property type="match status" value="3"/>
</dbReference>
<dbReference type="EMBL" id="CAJNOK010018560">
    <property type="protein sequence ID" value="CAF1284519.1"/>
    <property type="molecule type" value="Genomic_DNA"/>
</dbReference>
<dbReference type="SUPFAM" id="SSF57535">
    <property type="entry name" value="Complement control module/SCR domain"/>
    <property type="match status" value="3"/>
</dbReference>
<name>A0A8S2Q831_9BILA</name>
<sequence>MSQLISETNINITLCPALQLSDNSYFLSGYCETTIGSLCGIGCLAGYRLVHGDSLRECLDSGTWSGINPKCKAVHCFPLKKNPLVILNCQPKNSTKFGTKCIASCPTKFRIAGPRSRECLINGIWTGYDQYCIVDNQTKTVETTTTKITTEIVVTTMPNYRDYSSYILNVNNNTGIVLHFNYTQFTIKFWIYFENTNNDLMQFKSINEINVFSIGLQKGRLLYSHYDSTTLTDISVVSGRWIHFTWTHSNENISQIYIDGAKQHEFKVSFEFESNFTKIISENYIHYIPSLMNKISVVDVSQNSVEYANNLHITSLSLFGSYNASYKHPFKGGITRLEIWEKVISDQILIASFRDCRKQSGDVFSWSQIKNGILDTTQLSSSFFCTGCSEPASILGGKYVVSDYNIGSSVEYECNFGYEMTGSTRGFCMLSGEWYPVAPTCKHNPCNSECEICNFKRGTCSKMRARINTQFCDPSCTENEICVDGFCQWRDTSPNQCRDDDPYCNPNICNPPCLYGSKCIDGRCESIALPYCPVACRQGQVCVDGRCGCYKGICDRRPCYELCEQGEMCHNWSCSCGKNGKCPDGELCDSDKCLCGLNPSCKPFEYCINGQCLCKTMPCDECNGLSKN</sequence>
<keyword evidence="3 4" id="KW-1015">Disulfide bond</keyword>
<dbReference type="PANTHER" id="PTHR45656:SF4">
    <property type="entry name" value="PROTEIN CBR-CLEC-78"/>
    <property type="match status" value="1"/>
</dbReference>
<dbReference type="PROSITE" id="PS50923">
    <property type="entry name" value="SUSHI"/>
    <property type="match status" value="3"/>
</dbReference>
<dbReference type="InterPro" id="IPR051277">
    <property type="entry name" value="SEZ6_CSMD_C4BPB_Regulators"/>
</dbReference>
<comment type="caution">
    <text evidence="7">The sequence shown here is derived from an EMBL/GenBank/DDBJ whole genome shotgun (WGS) entry which is preliminary data.</text>
</comment>
<dbReference type="Proteomes" id="UP000677228">
    <property type="component" value="Unassembled WGS sequence"/>
</dbReference>
<dbReference type="InterPro" id="IPR000436">
    <property type="entry name" value="Sushi_SCR_CCP_dom"/>
</dbReference>
<feature type="disulfide bond" evidence="4">
    <location>
        <begin position="15"/>
        <end position="58"/>
    </location>
</feature>
<accession>A0A8S2Q831</accession>
<proteinExistence type="predicted"/>
<keyword evidence="4" id="KW-0768">Sushi</keyword>
<dbReference type="Gene3D" id="2.10.70.10">
    <property type="entry name" value="Complement Module, domain 1"/>
    <property type="match status" value="3"/>
</dbReference>
<keyword evidence="1" id="KW-0732">Signal</keyword>
<dbReference type="Gene3D" id="2.60.120.200">
    <property type="match status" value="1"/>
</dbReference>
<evidence type="ECO:0000313" key="7">
    <source>
        <dbReference type="EMBL" id="CAF4089513.1"/>
    </source>
</evidence>
<feature type="domain" description="Sushi" evidence="5">
    <location>
        <begin position="13"/>
        <end position="73"/>
    </location>
</feature>
<dbReference type="CDD" id="cd00033">
    <property type="entry name" value="CCP"/>
    <property type="match status" value="3"/>
</dbReference>
<dbReference type="InterPro" id="IPR013320">
    <property type="entry name" value="ConA-like_dom_sf"/>
</dbReference>
<feature type="domain" description="Sushi" evidence="5">
    <location>
        <begin position="386"/>
        <end position="443"/>
    </location>
</feature>
<dbReference type="PANTHER" id="PTHR45656">
    <property type="entry name" value="PROTEIN CBR-CLEC-78"/>
    <property type="match status" value="1"/>
</dbReference>
<evidence type="ECO:0000313" key="8">
    <source>
        <dbReference type="Proteomes" id="UP000682733"/>
    </source>
</evidence>
<feature type="disulfide bond" evidence="4">
    <location>
        <begin position="105"/>
        <end position="132"/>
    </location>
</feature>
<gene>
    <name evidence="6" type="ORF">OVA965_LOCUS27802</name>
    <name evidence="7" type="ORF">TMI583_LOCUS28552</name>
</gene>
<feature type="disulfide bond" evidence="4">
    <location>
        <begin position="76"/>
        <end position="119"/>
    </location>
</feature>
<dbReference type="AlphaFoldDB" id="A0A8S2Q831"/>
<reference evidence="7" key="1">
    <citation type="submission" date="2021-02" db="EMBL/GenBank/DDBJ databases">
        <authorList>
            <person name="Nowell W R."/>
        </authorList>
    </citation>
    <scope>NUCLEOTIDE SEQUENCE</scope>
</reference>
<keyword evidence="2" id="KW-0677">Repeat</keyword>